<dbReference type="CDD" id="cd11064">
    <property type="entry name" value="CYP86A"/>
    <property type="match status" value="1"/>
</dbReference>
<dbReference type="SUPFAM" id="SSF48264">
    <property type="entry name" value="Cytochrome P450"/>
    <property type="match status" value="1"/>
</dbReference>
<evidence type="ECO:0000256" key="1">
    <source>
        <dbReference type="ARBA" id="ARBA00001971"/>
    </source>
</evidence>
<feature type="signal peptide" evidence="8">
    <location>
        <begin position="1"/>
        <end position="21"/>
    </location>
</feature>
<dbReference type="InterPro" id="IPR002401">
    <property type="entry name" value="Cyt_P450_E_grp-I"/>
</dbReference>
<keyword evidence="10" id="KW-1185">Reference proteome</keyword>
<dbReference type="AlphaFoldDB" id="A0AAD8J574"/>
<evidence type="ECO:0000256" key="2">
    <source>
        <dbReference type="ARBA" id="ARBA00010617"/>
    </source>
</evidence>
<keyword evidence="3 6" id="KW-0479">Metal-binding</keyword>
<dbReference type="GO" id="GO:0009805">
    <property type="term" value="P:coumarin biosynthetic process"/>
    <property type="evidence" value="ECO:0007669"/>
    <property type="project" value="UniProtKB-ARBA"/>
</dbReference>
<feature type="chain" id="PRO_5042273905" evidence="8">
    <location>
        <begin position="22"/>
        <end position="518"/>
    </location>
</feature>
<keyword evidence="5 6" id="KW-0408">Iron</keyword>
<evidence type="ECO:0000256" key="6">
    <source>
        <dbReference type="PIRSR" id="PIRSR602401-1"/>
    </source>
</evidence>
<dbReference type="InterPro" id="IPR036396">
    <property type="entry name" value="Cyt_P450_sf"/>
</dbReference>
<feature type="binding site" description="axial binding residue" evidence="6">
    <location>
        <position position="463"/>
    </location>
    <ligand>
        <name>heme</name>
        <dbReference type="ChEBI" id="CHEBI:30413"/>
    </ligand>
    <ligandPart>
        <name>Fe</name>
        <dbReference type="ChEBI" id="CHEBI:18248"/>
    </ligandPart>
</feature>
<keyword evidence="6 7" id="KW-0349">Heme</keyword>
<dbReference type="GO" id="GO:0020037">
    <property type="term" value="F:heme binding"/>
    <property type="evidence" value="ECO:0007669"/>
    <property type="project" value="InterPro"/>
</dbReference>
<name>A0AAD8J574_9APIA</name>
<keyword evidence="4 7" id="KW-0560">Oxidoreductase</keyword>
<dbReference type="GO" id="GO:0016705">
    <property type="term" value="F:oxidoreductase activity, acting on paired donors, with incorporation or reduction of molecular oxygen"/>
    <property type="evidence" value="ECO:0007669"/>
    <property type="project" value="InterPro"/>
</dbReference>
<evidence type="ECO:0000313" key="9">
    <source>
        <dbReference type="EMBL" id="KAK1397794.1"/>
    </source>
</evidence>
<dbReference type="EMBL" id="JAUIZM010000002">
    <property type="protein sequence ID" value="KAK1397794.1"/>
    <property type="molecule type" value="Genomic_DNA"/>
</dbReference>
<keyword evidence="8" id="KW-0732">Signal</keyword>
<evidence type="ECO:0000256" key="3">
    <source>
        <dbReference type="ARBA" id="ARBA00022723"/>
    </source>
</evidence>
<reference evidence="9" key="2">
    <citation type="submission" date="2023-05" db="EMBL/GenBank/DDBJ databases">
        <authorList>
            <person name="Schelkunov M.I."/>
        </authorList>
    </citation>
    <scope>NUCLEOTIDE SEQUENCE</scope>
    <source>
        <strain evidence="9">Hsosn_3</strain>
        <tissue evidence="9">Leaf</tissue>
    </source>
</reference>
<sequence>MLVATFCSLLVIYLYLKIIDKHPKFPTNWPFLGMMPGLISNSHRMHDFVTELLQESGGTFVIKRHCFAGSAEIFTCDPANIQHILSRNFSNYPKGPKFNQIFELLGEGIFNTDASLWELQRKTTMFLLNHSKFRTFLERISWGEVENRLIPILDRVAVESEEIDLADLLQKFTYDTSCKLILGYDPCCLSIDSMHDDKAFHVKAEKAFDITETGAFYRHILPVSYWKFKKWLQIGLEKKMKKASDELNSLVVHCIALKREQLNKSSTTDDLVTKTQSEDDFDLLTNFMHAYKGITSPSGNFDKFLKDTVMNLLFAARDTTSATLSWFFWLIATHPSVGLKIQEEIKKNMEFKNNEENDIRLFDTANISNLVYLHGALCEAMRLFPAVPLNHKSSHQADVLPSGHSIEKNTRILISFYSVGRMESIWGEDCLEFKPERWISEQGKTKHVPSYKFVAFNSGPRTCLGKEMSFVQTKIIAASILYRYRIEMVEGHPPVYPRKSVVLQMKNGLMVKVTKSPA</sequence>
<comment type="caution">
    <text evidence="9">The sequence shown here is derived from an EMBL/GenBank/DDBJ whole genome shotgun (WGS) entry which is preliminary data.</text>
</comment>
<keyword evidence="7" id="KW-0503">Monooxygenase</keyword>
<dbReference type="GO" id="GO:0005506">
    <property type="term" value="F:iron ion binding"/>
    <property type="evidence" value="ECO:0007669"/>
    <property type="project" value="InterPro"/>
</dbReference>
<evidence type="ECO:0000256" key="4">
    <source>
        <dbReference type="ARBA" id="ARBA00023002"/>
    </source>
</evidence>
<dbReference type="PRINTS" id="PR00463">
    <property type="entry name" value="EP450I"/>
</dbReference>
<dbReference type="GO" id="GO:0004497">
    <property type="term" value="F:monooxygenase activity"/>
    <property type="evidence" value="ECO:0007669"/>
    <property type="project" value="UniProtKB-KW"/>
</dbReference>
<proteinExistence type="inferred from homology"/>
<comment type="similarity">
    <text evidence="2 7">Belongs to the cytochrome P450 family.</text>
</comment>
<dbReference type="Pfam" id="PF00067">
    <property type="entry name" value="p450"/>
    <property type="match status" value="1"/>
</dbReference>
<evidence type="ECO:0000313" key="10">
    <source>
        <dbReference type="Proteomes" id="UP001237642"/>
    </source>
</evidence>
<dbReference type="GO" id="GO:0006629">
    <property type="term" value="P:lipid metabolic process"/>
    <property type="evidence" value="ECO:0007669"/>
    <property type="project" value="UniProtKB-ARBA"/>
</dbReference>
<evidence type="ECO:0000256" key="7">
    <source>
        <dbReference type="RuleBase" id="RU000461"/>
    </source>
</evidence>
<gene>
    <name evidence="9" type="ORF">POM88_007657</name>
</gene>
<evidence type="ECO:0000256" key="5">
    <source>
        <dbReference type="ARBA" id="ARBA00023004"/>
    </source>
</evidence>
<comment type="cofactor">
    <cofactor evidence="1 6">
        <name>heme</name>
        <dbReference type="ChEBI" id="CHEBI:30413"/>
    </cofactor>
</comment>
<dbReference type="Gene3D" id="1.10.630.10">
    <property type="entry name" value="Cytochrome P450"/>
    <property type="match status" value="1"/>
</dbReference>
<reference evidence="9" key="1">
    <citation type="submission" date="2023-02" db="EMBL/GenBank/DDBJ databases">
        <title>Genome of toxic invasive species Heracleum sosnowskyi carries increased number of genes despite the absence of recent whole-genome duplications.</title>
        <authorList>
            <person name="Schelkunov M."/>
            <person name="Shtratnikova V."/>
            <person name="Makarenko M."/>
            <person name="Klepikova A."/>
            <person name="Omelchenko D."/>
            <person name="Novikova G."/>
            <person name="Obukhova E."/>
            <person name="Bogdanov V."/>
            <person name="Penin A."/>
            <person name="Logacheva M."/>
        </authorList>
    </citation>
    <scope>NUCLEOTIDE SEQUENCE</scope>
    <source>
        <strain evidence="9">Hsosn_3</strain>
        <tissue evidence="9">Leaf</tissue>
    </source>
</reference>
<dbReference type="InterPro" id="IPR001128">
    <property type="entry name" value="Cyt_P450"/>
</dbReference>
<dbReference type="PROSITE" id="PS00086">
    <property type="entry name" value="CYTOCHROME_P450"/>
    <property type="match status" value="1"/>
</dbReference>
<organism evidence="9 10">
    <name type="scientific">Heracleum sosnowskyi</name>
    <dbReference type="NCBI Taxonomy" id="360622"/>
    <lineage>
        <taxon>Eukaryota</taxon>
        <taxon>Viridiplantae</taxon>
        <taxon>Streptophyta</taxon>
        <taxon>Embryophyta</taxon>
        <taxon>Tracheophyta</taxon>
        <taxon>Spermatophyta</taxon>
        <taxon>Magnoliopsida</taxon>
        <taxon>eudicotyledons</taxon>
        <taxon>Gunneridae</taxon>
        <taxon>Pentapetalae</taxon>
        <taxon>asterids</taxon>
        <taxon>campanulids</taxon>
        <taxon>Apiales</taxon>
        <taxon>Apiaceae</taxon>
        <taxon>Apioideae</taxon>
        <taxon>apioid superclade</taxon>
        <taxon>Tordylieae</taxon>
        <taxon>Tordyliinae</taxon>
        <taxon>Heracleum</taxon>
    </lineage>
</organism>
<protein>
    <submittedName>
        <fullName evidence="9">Alkane hydroxylase MAH1-like</fullName>
    </submittedName>
</protein>
<dbReference type="InterPro" id="IPR017972">
    <property type="entry name" value="Cyt_P450_CS"/>
</dbReference>
<dbReference type="PRINTS" id="PR00385">
    <property type="entry name" value="P450"/>
</dbReference>
<dbReference type="Proteomes" id="UP001237642">
    <property type="component" value="Unassembled WGS sequence"/>
</dbReference>
<dbReference type="PANTHER" id="PTHR24296">
    <property type="entry name" value="CYTOCHROME P450"/>
    <property type="match status" value="1"/>
</dbReference>
<evidence type="ECO:0000256" key="8">
    <source>
        <dbReference type="SAM" id="SignalP"/>
    </source>
</evidence>
<accession>A0AAD8J574</accession>